<dbReference type="Proteomes" id="UP000011513">
    <property type="component" value="Unassembled WGS sequence"/>
</dbReference>
<dbReference type="RefSeq" id="WP_008386453.1">
    <property type="nucleotide sequence ID" value="NZ_AOIV01000024.1"/>
</dbReference>
<name>M0D9L1_HALPD</name>
<proteinExistence type="predicted"/>
<evidence type="ECO:0000313" key="3">
    <source>
        <dbReference type="Proteomes" id="UP000011513"/>
    </source>
</evidence>
<protein>
    <submittedName>
        <fullName evidence="2">Uncharacterized protein</fullName>
    </submittedName>
</protein>
<organism evidence="2 3">
    <name type="scientific">Halogeometricum pallidum JCM 14848</name>
    <dbReference type="NCBI Taxonomy" id="1227487"/>
    <lineage>
        <taxon>Archaea</taxon>
        <taxon>Methanobacteriati</taxon>
        <taxon>Methanobacteriota</taxon>
        <taxon>Stenosarchaea group</taxon>
        <taxon>Halobacteria</taxon>
        <taxon>Halobacteriales</taxon>
        <taxon>Haloferacaceae</taxon>
        <taxon>Halogeometricum</taxon>
    </lineage>
</organism>
<dbReference type="EMBL" id="AOIV01000024">
    <property type="protein sequence ID" value="ELZ30849.1"/>
    <property type="molecule type" value="Genomic_DNA"/>
</dbReference>
<gene>
    <name evidence="2" type="ORF">C474_10321</name>
</gene>
<dbReference type="eggNOG" id="ENOG502N63M">
    <property type="taxonomic scope" value="Archaea"/>
</dbReference>
<accession>M0D9L1</accession>
<evidence type="ECO:0000313" key="2">
    <source>
        <dbReference type="EMBL" id="ELZ30849.1"/>
    </source>
</evidence>
<keyword evidence="3" id="KW-1185">Reference proteome</keyword>
<dbReference type="InParanoid" id="M0D9L1"/>
<feature type="region of interest" description="Disordered" evidence="1">
    <location>
        <begin position="1"/>
        <end position="23"/>
    </location>
</feature>
<dbReference type="AlphaFoldDB" id="M0D9L1"/>
<dbReference type="OrthoDB" id="225433at2157"/>
<comment type="caution">
    <text evidence="2">The sequence shown here is derived from an EMBL/GenBank/DDBJ whole genome shotgun (WGS) entry which is preliminary data.</text>
</comment>
<evidence type="ECO:0000256" key="1">
    <source>
        <dbReference type="SAM" id="MobiDB-lite"/>
    </source>
</evidence>
<sequence length="61" mass="6500">MSHERGPTGPEGASVPRPTAEGGVVARVLRHLRTWSGRYVEMRVQAVAGNASEGRAESGDR</sequence>
<reference evidence="2 3" key="1">
    <citation type="journal article" date="2014" name="PLoS Genet.">
        <title>Phylogenetically driven sequencing of extremely halophilic archaea reveals strategies for static and dynamic osmo-response.</title>
        <authorList>
            <person name="Becker E.A."/>
            <person name="Seitzer P.M."/>
            <person name="Tritt A."/>
            <person name="Larsen D."/>
            <person name="Krusor M."/>
            <person name="Yao A.I."/>
            <person name="Wu D."/>
            <person name="Madern D."/>
            <person name="Eisen J.A."/>
            <person name="Darling A.E."/>
            <person name="Facciotti M.T."/>
        </authorList>
    </citation>
    <scope>NUCLEOTIDE SEQUENCE [LARGE SCALE GENOMIC DNA]</scope>
    <source>
        <strain evidence="2 3">JCM 14848</strain>
    </source>
</reference>